<evidence type="ECO:0000256" key="5">
    <source>
        <dbReference type="ARBA" id="ARBA00022723"/>
    </source>
</evidence>
<keyword evidence="7" id="KW-0460">Magnesium</keyword>
<dbReference type="EMBL" id="JAVDQG010000001">
    <property type="protein sequence ID" value="MDR6224460.1"/>
    <property type="molecule type" value="Genomic_DNA"/>
</dbReference>
<evidence type="ECO:0000313" key="14">
    <source>
        <dbReference type="Proteomes" id="UP001185012"/>
    </source>
</evidence>
<dbReference type="InterPro" id="IPR043519">
    <property type="entry name" value="NT_sf"/>
</dbReference>
<dbReference type="CDD" id="cd05398">
    <property type="entry name" value="NT_ClassII-CCAase"/>
    <property type="match status" value="1"/>
</dbReference>
<comment type="caution">
    <text evidence="13">The sequence shown here is derived from an EMBL/GenBank/DDBJ whole genome shotgun (WGS) entry which is preliminary data.</text>
</comment>
<dbReference type="Pfam" id="PF01743">
    <property type="entry name" value="PolyA_pol"/>
    <property type="match status" value="1"/>
</dbReference>
<evidence type="ECO:0000256" key="4">
    <source>
        <dbReference type="ARBA" id="ARBA00022695"/>
    </source>
</evidence>
<accession>A0ABU1II57</accession>
<evidence type="ECO:0000256" key="7">
    <source>
        <dbReference type="ARBA" id="ARBA00022842"/>
    </source>
</evidence>
<evidence type="ECO:0000256" key="9">
    <source>
        <dbReference type="RuleBase" id="RU003953"/>
    </source>
</evidence>
<evidence type="ECO:0000259" key="11">
    <source>
        <dbReference type="Pfam" id="PF12627"/>
    </source>
</evidence>
<sequence>MPTGWDAAHRIMEILEEAGHQAFLVGGSVRDRLRGAEPSDYDVATDAHPEQVMVLFPRTAPTGLSHGTVTVTAVGTPIEVTTFRREAGYSDHRRPDEVRFVSRLEEDLARRDFTINAMAEDRRGQIIDPFDGRKDLERGRIRAVGQPTERFTEDALRMVRAVRFAAQLGFAIDPMTESAISACRDRLQPLAVERVAAELDKMWTAPHPAYGAVLLWKHQLFRYLPPFCAWDGEGVANEPLHPLSGLDALSHSDVRWAFFLFACGVDEERMGRRLRSLRLPGRRVKRIAVIARIAAASSVPLEEEEAKRRMLDIGGEGYQQAISLLSALGRLEPETAKQLERQVATWWKEMPVQRREDLAVDGRVLADALELQPGPWLKPMLEFLLEQVALGQIPNNEQALIDLARSGRQ</sequence>
<name>A0ABU1II57_9BACL</name>
<keyword evidence="13" id="KW-0378">Hydrolase</keyword>
<evidence type="ECO:0000256" key="2">
    <source>
        <dbReference type="ARBA" id="ARBA00022679"/>
    </source>
</evidence>
<protein>
    <submittedName>
        <fullName evidence="13">tRNA nucleotidyltransferase (CCA-adding enzyme)</fullName>
        <ecNumber evidence="13">2.7.7.72</ecNumber>
        <ecNumber evidence="13">3.1.3.-</ecNumber>
        <ecNumber evidence="13">3.1.4.-</ecNumber>
    </submittedName>
</protein>
<dbReference type="NCBIfam" id="NF009814">
    <property type="entry name" value="PRK13299.1"/>
    <property type="match status" value="1"/>
</dbReference>
<dbReference type="Gene3D" id="3.30.460.10">
    <property type="entry name" value="Beta Polymerase, domain 2"/>
    <property type="match status" value="1"/>
</dbReference>
<dbReference type="SUPFAM" id="SSF81301">
    <property type="entry name" value="Nucleotidyltransferase"/>
    <property type="match status" value="1"/>
</dbReference>
<organism evidence="13 14">
    <name type="scientific">Desmospora profundinema</name>
    <dbReference type="NCBI Taxonomy" id="1571184"/>
    <lineage>
        <taxon>Bacteria</taxon>
        <taxon>Bacillati</taxon>
        <taxon>Bacillota</taxon>
        <taxon>Bacilli</taxon>
        <taxon>Bacillales</taxon>
        <taxon>Thermoactinomycetaceae</taxon>
        <taxon>Desmospora</taxon>
    </lineage>
</organism>
<feature type="domain" description="tRNA nucleotidyltransferase/poly(A) polymerase RNA and SrmB- binding" evidence="11">
    <location>
        <begin position="169"/>
        <end position="227"/>
    </location>
</feature>
<gene>
    <name evidence="13" type="ORF">JOE21_000448</name>
</gene>
<comment type="similarity">
    <text evidence="9">Belongs to the tRNA nucleotidyltransferase/poly(A) polymerase family.</text>
</comment>
<dbReference type="InterPro" id="IPR050264">
    <property type="entry name" value="Bact_CCA-adding_enz_type3_sf"/>
</dbReference>
<keyword evidence="3" id="KW-0819">tRNA processing</keyword>
<feature type="domain" description="Poly A polymerase head" evidence="10">
    <location>
        <begin position="22"/>
        <end position="142"/>
    </location>
</feature>
<keyword evidence="14" id="KW-1185">Reference proteome</keyword>
<evidence type="ECO:0000259" key="10">
    <source>
        <dbReference type="Pfam" id="PF01743"/>
    </source>
</evidence>
<keyword evidence="4 13" id="KW-0548">Nucleotidyltransferase</keyword>
<dbReference type="EC" id="3.1.4.-" evidence="13"/>
<dbReference type="InterPro" id="IPR002646">
    <property type="entry name" value="PolA_pol_head_dom"/>
</dbReference>
<keyword evidence="2 9" id="KW-0808">Transferase</keyword>
<dbReference type="GO" id="GO:0004810">
    <property type="term" value="F:CCA tRNA nucleotidyltransferase activity"/>
    <property type="evidence" value="ECO:0007669"/>
    <property type="project" value="UniProtKB-EC"/>
</dbReference>
<dbReference type="PANTHER" id="PTHR46173:SF1">
    <property type="entry name" value="CCA TRNA NUCLEOTIDYLTRANSFERASE 1, MITOCHONDRIAL"/>
    <property type="match status" value="1"/>
</dbReference>
<evidence type="ECO:0000313" key="13">
    <source>
        <dbReference type="EMBL" id="MDR6224460.1"/>
    </source>
</evidence>
<evidence type="ECO:0000259" key="12">
    <source>
        <dbReference type="Pfam" id="PF13735"/>
    </source>
</evidence>
<dbReference type="InterPro" id="IPR032828">
    <property type="entry name" value="PolyA_RNA-bd"/>
</dbReference>
<dbReference type="Proteomes" id="UP001185012">
    <property type="component" value="Unassembled WGS sequence"/>
</dbReference>
<keyword evidence="8 9" id="KW-0694">RNA-binding</keyword>
<dbReference type="SUPFAM" id="SSF81891">
    <property type="entry name" value="Poly A polymerase C-terminal region-like"/>
    <property type="match status" value="1"/>
</dbReference>
<evidence type="ECO:0000256" key="1">
    <source>
        <dbReference type="ARBA" id="ARBA00001946"/>
    </source>
</evidence>
<dbReference type="PANTHER" id="PTHR46173">
    <property type="entry name" value="CCA TRNA NUCLEOTIDYLTRANSFERASE 1, MITOCHONDRIAL"/>
    <property type="match status" value="1"/>
</dbReference>
<keyword evidence="5" id="KW-0479">Metal-binding</keyword>
<dbReference type="EC" id="2.7.7.72" evidence="13"/>
<dbReference type="Pfam" id="PF13735">
    <property type="entry name" value="tRNA_NucTran2_2"/>
    <property type="match status" value="1"/>
</dbReference>
<keyword evidence="6" id="KW-0547">Nucleotide-binding</keyword>
<dbReference type="Pfam" id="PF12627">
    <property type="entry name" value="PolyA_pol_RNAbd"/>
    <property type="match status" value="1"/>
</dbReference>
<comment type="cofactor">
    <cofactor evidence="1">
        <name>Mg(2+)</name>
        <dbReference type="ChEBI" id="CHEBI:18420"/>
    </cofactor>
</comment>
<reference evidence="13 14" key="1">
    <citation type="submission" date="2023-07" db="EMBL/GenBank/DDBJ databases">
        <title>Genomic Encyclopedia of Type Strains, Phase IV (KMG-IV): sequencing the most valuable type-strain genomes for metagenomic binning, comparative biology and taxonomic classification.</title>
        <authorList>
            <person name="Goeker M."/>
        </authorList>
    </citation>
    <scope>NUCLEOTIDE SEQUENCE [LARGE SCALE GENOMIC DNA]</scope>
    <source>
        <strain evidence="13 14">DSM 45903</strain>
    </source>
</reference>
<dbReference type="EC" id="3.1.3.-" evidence="13"/>
<evidence type="ECO:0000256" key="6">
    <source>
        <dbReference type="ARBA" id="ARBA00022741"/>
    </source>
</evidence>
<dbReference type="GO" id="GO:0016787">
    <property type="term" value="F:hydrolase activity"/>
    <property type="evidence" value="ECO:0007669"/>
    <property type="project" value="UniProtKB-KW"/>
</dbReference>
<evidence type="ECO:0000256" key="3">
    <source>
        <dbReference type="ARBA" id="ARBA00022694"/>
    </source>
</evidence>
<dbReference type="RefSeq" id="WP_309861821.1">
    <property type="nucleotide sequence ID" value="NZ_JAVDQG010000001.1"/>
</dbReference>
<dbReference type="Gene3D" id="1.10.246.80">
    <property type="match status" value="1"/>
</dbReference>
<evidence type="ECO:0000256" key="8">
    <source>
        <dbReference type="ARBA" id="ARBA00022884"/>
    </source>
</evidence>
<dbReference type="Gene3D" id="1.10.3090.10">
    <property type="entry name" value="cca-adding enzyme, domain 2"/>
    <property type="match status" value="1"/>
</dbReference>
<proteinExistence type="inferred from homology"/>
<dbReference type="InterPro" id="IPR032810">
    <property type="entry name" value="CCA-adding_enz_C"/>
</dbReference>
<feature type="domain" description="CCA-adding enzyme C-terminal" evidence="12">
    <location>
        <begin position="250"/>
        <end position="403"/>
    </location>
</feature>